<dbReference type="PANTHER" id="PTHR37296">
    <property type="entry name" value="CONSERVED VIRULENCE FACTOR B"/>
    <property type="match status" value="1"/>
</dbReference>
<dbReference type="Pfam" id="PF17783">
    <property type="entry name" value="WHD_CvfB"/>
    <property type="match status" value="1"/>
</dbReference>
<dbReference type="RefSeq" id="WP_092721879.1">
    <property type="nucleotide sequence ID" value="NZ_FNNO01000001.1"/>
</dbReference>
<organism evidence="3 4">
    <name type="scientific">Hydrobacter penzbergensis</name>
    <dbReference type="NCBI Taxonomy" id="1235997"/>
    <lineage>
        <taxon>Bacteria</taxon>
        <taxon>Pseudomonadati</taxon>
        <taxon>Bacteroidota</taxon>
        <taxon>Chitinophagia</taxon>
        <taxon>Chitinophagales</taxon>
        <taxon>Chitinophagaceae</taxon>
        <taxon>Hydrobacter</taxon>
    </lineage>
</organism>
<dbReference type="Gene3D" id="2.40.50.140">
    <property type="entry name" value="Nucleic acid-binding proteins"/>
    <property type="match status" value="1"/>
</dbReference>
<reference evidence="3 4" key="1">
    <citation type="submission" date="2016-10" db="EMBL/GenBank/DDBJ databases">
        <authorList>
            <person name="Varghese N."/>
            <person name="Submissions S."/>
        </authorList>
    </citation>
    <scope>NUCLEOTIDE SEQUENCE [LARGE SCALE GENOMIC DNA]</scope>
    <source>
        <strain evidence="3 4">DSM 25353</strain>
    </source>
</reference>
<dbReference type="InterPro" id="IPR039566">
    <property type="entry name" value="CvfB_S1_st"/>
</dbReference>
<dbReference type="SMART" id="SM00316">
    <property type="entry name" value="S1"/>
    <property type="match status" value="3"/>
</dbReference>
<dbReference type="InterPro" id="IPR014464">
    <property type="entry name" value="CvfB_fam"/>
</dbReference>
<dbReference type="InterPro" id="IPR003029">
    <property type="entry name" value="S1_domain"/>
</dbReference>
<accession>A0A8X8L9G3</accession>
<dbReference type="Proteomes" id="UP000198711">
    <property type="component" value="Unassembled WGS sequence"/>
</dbReference>
<evidence type="ECO:0000259" key="2">
    <source>
        <dbReference type="SMART" id="SM00316"/>
    </source>
</evidence>
<protein>
    <recommendedName>
        <fullName evidence="2">S1 motif domain-containing protein</fullName>
    </recommendedName>
</protein>
<name>A0A8X8L9G3_9BACT</name>
<dbReference type="PANTHER" id="PTHR37296:SF1">
    <property type="entry name" value="CONSERVED VIRULENCE FACTOR B"/>
    <property type="match status" value="1"/>
</dbReference>
<keyword evidence="4" id="KW-1185">Reference proteome</keyword>
<dbReference type="Gene3D" id="1.10.10.10">
    <property type="entry name" value="Winged helix-like DNA-binding domain superfamily/Winged helix DNA-binding domain"/>
    <property type="match status" value="1"/>
</dbReference>
<comment type="similarity">
    <text evidence="1">Belongs to the CvfB family.</text>
</comment>
<evidence type="ECO:0000313" key="4">
    <source>
        <dbReference type="Proteomes" id="UP000198711"/>
    </source>
</evidence>
<dbReference type="PIRSF" id="PIRSF012524">
    <property type="entry name" value="YitL_S1"/>
    <property type="match status" value="1"/>
</dbReference>
<dbReference type="InterPro" id="IPR012340">
    <property type="entry name" value="NA-bd_OB-fold"/>
</dbReference>
<comment type="caution">
    <text evidence="3">The sequence shown here is derived from an EMBL/GenBank/DDBJ whole genome shotgun (WGS) entry which is preliminary data.</text>
</comment>
<sequence>MIRVGTYQVLKVNRKVEFGFYLDDGAEGILLPKRLAPKALKAGDEVRVFVYHDSDNRLIATTQEAKGSVGDIVKLTVVAVTRQGAFLDWGLMKDLFVPTSKQLGGMRVGAEYLVKIYLDEMTGRVAATEKIEALLSNDELTVKEMELVDLVAYRPTELGYSMIINNKHTGLLHNNEIFRELHPGDKMKGFIKTIRPDNKIDVVLGKPGFQKVEDESAKILRLLQEHDGYLPYHDKSDPQEIYDFFGMSKKAFKMTTGSLYKLRKIEFTKTGIRLLHQEE</sequence>
<evidence type="ECO:0000256" key="1">
    <source>
        <dbReference type="PIRNR" id="PIRNR012524"/>
    </source>
</evidence>
<dbReference type="InterPro" id="IPR036388">
    <property type="entry name" value="WH-like_DNA-bd_sf"/>
</dbReference>
<evidence type="ECO:0000313" key="3">
    <source>
        <dbReference type="EMBL" id="SDW02279.1"/>
    </source>
</evidence>
<feature type="domain" description="S1 motif" evidence="2">
    <location>
        <begin position="68"/>
        <end position="130"/>
    </location>
</feature>
<dbReference type="AlphaFoldDB" id="A0A8X8L9G3"/>
<proteinExistence type="inferred from homology"/>
<feature type="domain" description="S1 motif" evidence="2">
    <location>
        <begin position="3"/>
        <end position="63"/>
    </location>
</feature>
<dbReference type="GO" id="GO:0003676">
    <property type="term" value="F:nucleic acid binding"/>
    <property type="evidence" value="ECO:0007669"/>
    <property type="project" value="InterPro"/>
</dbReference>
<dbReference type="EMBL" id="FNNO01000001">
    <property type="protein sequence ID" value="SDW02279.1"/>
    <property type="molecule type" value="Genomic_DNA"/>
</dbReference>
<dbReference type="InterPro" id="IPR040764">
    <property type="entry name" value="CvfB_WH"/>
</dbReference>
<feature type="domain" description="S1 motif" evidence="2">
    <location>
        <begin position="143"/>
        <end position="205"/>
    </location>
</feature>
<dbReference type="Pfam" id="PF13509">
    <property type="entry name" value="S1_2"/>
    <property type="match status" value="2"/>
</dbReference>
<gene>
    <name evidence="3" type="ORF">SAMN05444410_10137</name>
</gene>